<evidence type="ECO:0000256" key="3">
    <source>
        <dbReference type="ARBA" id="ARBA00007681"/>
    </source>
</evidence>
<dbReference type="AlphaFoldDB" id="A0ABD5CUB1"/>
<dbReference type="GO" id="GO:0045259">
    <property type="term" value="C:proton-transporting ATP synthase complex"/>
    <property type="evidence" value="ECO:0007669"/>
    <property type="project" value="UniProtKB-KW"/>
</dbReference>
<dbReference type="InterPro" id="IPR000131">
    <property type="entry name" value="ATP_synth_F1_gsu"/>
</dbReference>
<evidence type="ECO:0000256" key="2">
    <source>
        <dbReference type="ARBA" id="ARBA00004170"/>
    </source>
</evidence>
<evidence type="ECO:0000256" key="9">
    <source>
        <dbReference type="ARBA" id="ARBA00023310"/>
    </source>
</evidence>
<evidence type="ECO:0000256" key="1">
    <source>
        <dbReference type="ARBA" id="ARBA00003456"/>
    </source>
</evidence>
<organism evidence="10 11">
    <name type="scientific">Paraburkholderia graminis</name>
    <dbReference type="NCBI Taxonomy" id="60548"/>
    <lineage>
        <taxon>Bacteria</taxon>
        <taxon>Pseudomonadati</taxon>
        <taxon>Pseudomonadota</taxon>
        <taxon>Betaproteobacteria</taxon>
        <taxon>Burkholderiales</taxon>
        <taxon>Burkholderiaceae</taxon>
        <taxon>Paraburkholderia</taxon>
    </lineage>
</organism>
<dbReference type="Proteomes" id="UP001245184">
    <property type="component" value="Unassembled WGS sequence"/>
</dbReference>
<evidence type="ECO:0000256" key="6">
    <source>
        <dbReference type="ARBA" id="ARBA00023065"/>
    </source>
</evidence>
<keyword evidence="9" id="KW-0066">ATP synthesis</keyword>
<sequence>MSGKLAGIEARSATARQLDAVIGAMRGIAAARSREAQRRLPGIRSSAATVGAAIGAVLGHGMPHPPPQSPAEPRARIVIALCSEQGFVGAFNERILDCSQNRTDHAQSELMLVGTRGELLAKERRCPVLWNSPAASHADDVLSLAGRITDALYQRLASRAIEDVSLVHALPGVARTDEIVEHRLIPLDFSRFPAVGHGVPPLLNLPAERLLAGLVESYVFVEICEALMLSFAAENEARMRAMLAARANVRDTLEELTQSYRRVRQDEITEDIVELAAGAGEAQ</sequence>
<evidence type="ECO:0000256" key="8">
    <source>
        <dbReference type="ARBA" id="ARBA00023196"/>
    </source>
</evidence>
<keyword evidence="8" id="KW-0139">CF(1)</keyword>
<evidence type="ECO:0000256" key="4">
    <source>
        <dbReference type="ARBA" id="ARBA00022448"/>
    </source>
</evidence>
<comment type="function">
    <text evidence="1">Produces ATP from ADP in the presence of a proton gradient across the membrane. The gamma chain is believed to be important in regulating ATPase activity and the flow of protons through the CF(0) complex.</text>
</comment>
<dbReference type="Pfam" id="PF00231">
    <property type="entry name" value="ATP-synt"/>
    <property type="match status" value="1"/>
</dbReference>
<evidence type="ECO:0000313" key="11">
    <source>
        <dbReference type="Proteomes" id="UP001245184"/>
    </source>
</evidence>
<evidence type="ECO:0000256" key="5">
    <source>
        <dbReference type="ARBA" id="ARBA00022781"/>
    </source>
</evidence>
<evidence type="ECO:0000256" key="7">
    <source>
        <dbReference type="ARBA" id="ARBA00023136"/>
    </source>
</evidence>
<dbReference type="PANTHER" id="PTHR11693:SF22">
    <property type="entry name" value="ATP SYNTHASE SUBUNIT GAMMA, MITOCHONDRIAL"/>
    <property type="match status" value="1"/>
</dbReference>
<keyword evidence="5" id="KW-0375">Hydrogen ion transport</keyword>
<dbReference type="Gene3D" id="3.40.1380.10">
    <property type="match status" value="1"/>
</dbReference>
<protein>
    <submittedName>
        <fullName evidence="10">F-type H+-transporting ATPase subunit gamma</fullName>
    </submittedName>
</protein>
<dbReference type="GO" id="GO:0006754">
    <property type="term" value="P:ATP biosynthetic process"/>
    <property type="evidence" value="ECO:0007669"/>
    <property type="project" value="UniProtKB-KW"/>
</dbReference>
<name>A0ABD5CUB1_9BURK</name>
<dbReference type="PRINTS" id="PR00126">
    <property type="entry name" value="ATPASEGAMMA"/>
</dbReference>
<dbReference type="InterPro" id="IPR035968">
    <property type="entry name" value="ATP_synth_F1_ATPase_gsu"/>
</dbReference>
<evidence type="ECO:0000313" key="10">
    <source>
        <dbReference type="EMBL" id="MDR6207952.1"/>
    </source>
</evidence>
<comment type="caution">
    <text evidence="10">The sequence shown here is derived from an EMBL/GenBank/DDBJ whole genome shotgun (WGS) entry which is preliminary data.</text>
</comment>
<accession>A0ABD5CUB1</accession>
<dbReference type="PANTHER" id="PTHR11693">
    <property type="entry name" value="ATP SYNTHASE GAMMA CHAIN"/>
    <property type="match status" value="1"/>
</dbReference>
<dbReference type="EMBL" id="JAVIZN010000002">
    <property type="protein sequence ID" value="MDR6207952.1"/>
    <property type="molecule type" value="Genomic_DNA"/>
</dbReference>
<keyword evidence="6" id="KW-0406">Ion transport</keyword>
<gene>
    <name evidence="10" type="ORF">QF025_006672</name>
</gene>
<reference evidence="10 11" key="1">
    <citation type="submission" date="2023-08" db="EMBL/GenBank/DDBJ databases">
        <title>Genome sequencing of plant associated microbes to promote plant fitness in Sorghum bicolor and Oryza sativa.</title>
        <authorList>
            <person name="Coleman-Derr D."/>
        </authorList>
    </citation>
    <scope>NUCLEOTIDE SEQUENCE [LARGE SCALE GENOMIC DNA]</scope>
    <source>
        <strain evidence="10 11">SLBN-33</strain>
    </source>
</reference>
<dbReference type="RefSeq" id="WP_310035031.1">
    <property type="nucleotide sequence ID" value="NZ_JAVIZN010000002.1"/>
</dbReference>
<proteinExistence type="inferred from homology"/>
<dbReference type="Gene3D" id="1.10.287.80">
    <property type="entry name" value="ATP synthase, gamma subunit, helix hairpin domain"/>
    <property type="match status" value="1"/>
</dbReference>
<dbReference type="SUPFAM" id="SSF52943">
    <property type="entry name" value="ATP synthase (F1-ATPase), gamma subunit"/>
    <property type="match status" value="1"/>
</dbReference>
<keyword evidence="4" id="KW-0813">Transport</keyword>
<comment type="similarity">
    <text evidence="3">Belongs to the ATPase gamma chain family.</text>
</comment>
<keyword evidence="7" id="KW-0472">Membrane</keyword>
<dbReference type="GO" id="GO:1902600">
    <property type="term" value="P:proton transmembrane transport"/>
    <property type="evidence" value="ECO:0007669"/>
    <property type="project" value="UniProtKB-KW"/>
</dbReference>
<comment type="subcellular location">
    <subcellularLocation>
        <location evidence="2">Membrane</location>
        <topology evidence="2">Peripheral membrane protein</topology>
    </subcellularLocation>
</comment>